<keyword evidence="5" id="KW-1185">Reference proteome</keyword>
<feature type="chain" id="PRO_5043122626" evidence="3">
    <location>
        <begin position="22"/>
        <end position="941"/>
    </location>
</feature>
<feature type="signal peptide" evidence="3">
    <location>
        <begin position="1"/>
        <end position="21"/>
    </location>
</feature>
<keyword evidence="1" id="KW-0175">Coiled coil</keyword>
<reference evidence="6" key="1">
    <citation type="submission" date="2017-02" db="UniProtKB">
        <authorList>
            <consortium name="WormBaseParasite"/>
        </authorList>
    </citation>
    <scope>IDENTIFICATION</scope>
</reference>
<feature type="region of interest" description="Disordered" evidence="2">
    <location>
        <begin position="97"/>
        <end position="139"/>
    </location>
</feature>
<keyword evidence="3" id="KW-0732">Signal</keyword>
<gene>
    <name evidence="4" type="ORF">EVEC_LOCUS4313</name>
</gene>
<evidence type="ECO:0000256" key="1">
    <source>
        <dbReference type="SAM" id="Coils"/>
    </source>
</evidence>
<feature type="region of interest" description="Disordered" evidence="2">
    <location>
        <begin position="192"/>
        <end position="226"/>
    </location>
</feature>
<dbReference type="WBParaSite" id="EVEC_0000460501-mRNA-1">
    <property type="protein sequence ID" value="EVEC_0000460501-mRNA-1"/>
    <property type="gene ID" value="EVEC_0000460501"/>
</dbReference>
<feature type="compositionally biased region" description="Basic and acidic residues" evidence="2">
    <location>
        <begin position="336"/>
        <end position="355"/>
    </location>
</feature>
<evidence type="ECO:0000256" key="2">
    <source>
        <dbReference type="SAM" id="MobiDB-lite"/>
    </source>
</evidence>
<feature type="compositionally biased region" description="Polar residues" evidence="2">
    <location>
        <begin position="108"/>
        <end position="121"/>
    </location>
</feature>
<organism evidence="6">
    <name type="scientific">Enterobius vermicularis</name>
    <name type="common">Human pinworm</name>
    <dbReference type="NCBI Taxonomy" id="51028"/>
    <lineage>
        <taxon>Eukaryota</taxon>
        <taxon>Metazoa</taxon>
        <taxon>Ecdysozoa</taxon>
        <taxon>Nematoda</taxon>
        <taxon>Chromadorea</taxon>
        <taxon>Rhabditida</taxon>
        <taxon>Spirurina</taxon>
        <taxon>Oxyuridomorpha</taxon>
        <taxon>Oxyuroidea</taxon>
        <taxon>Oxyuridae</taxon>
        <taxon>Enterobius</taxon>
    </lineage>
</organism>
<name>A0A0N4V3H5_ENTVE</name>
<evidence type="ECO:0000256" key="3">
    <source>
        <dbReference type="SAM" id="SignalP"/>
    </source>
</evidence>
<feature type="compositionally biased region" description="Acidic residues" evidence="2">
    <location>
        <begin position="391"/>
        <end position="400"/>
    </location>
</feature>
<evidence type="ECO:0000313" key="6">
    <source>
        <dbReference type="WBParaSite" id="EVEC_0000460501-mRNA-1"/>
    </source>
</evidence>
<feature type="compositionally biased region" description="Low complexity" evidence="2">
    <location>
        <begin position="401"/>
        <end position="455"/>
    </location>
</feature>
<evidence type="ECO:0000313" key="5">
    <source>
        <dbReference type="Proteomes" id="UP000274131"/>
    </source>
</evidence>
<dbReference type="OrthoDB" id="5878043at2759"/>
<proteinExistence type="predicted"/>
<feature type="region of interest" description="Disordered" evidence="2">
    <location>
        <begin position="273"/>
        <end position="455"/>
    </location>
</feature>
<feature type="compositionally biased region" description="Polar residues" evidence="2">
    <location>
        <begin position="367"/>
        <end position="383"/>
    </location>
</feature>
<feature type="coiled-coil region" evidence="1">
    <location>
        <begin position="143"/>
        <end position="170"/>
    </location>
</feature>
<dbReference type="AlphaFoldDB" id="A0A0N4V3H5"/>
<dbReference type="Proteomes" id="UP000274131">
    <property type="component" value="Unassembled WGS sequence"/>
</dbReference>
<protein>
    <submittedName>
        <fullName evidence="6">SAM domain-containing protein</fullName>
    </submittedName>
</protein>
<evidence type="ECO:0000313" key="4">
    <source>
        <dbReference type="EMBL" id="VDD89562.1"/>
    </source>
</evidence>
<sequence>MWKNSIFFLLLSLSATSTVSGQQRRVIDPIRNALGFWSRLLNRMAQPRLPSDDELRFTIDDFDLDKLEKLLRHGTEGHIGGQLVDKQKVQQLLAPLNGVTPKPATSAAPPNSTTIKESSVNAVKHKKTPNVPEGIPEADEFNSTNAEMLLQLARKELDEIKLEEEKSNNQTELSKTTTSVTLSTTTVPNTVTNATLNMPQSTVPQNAQNGSTENHPVSALNSNDISEDKKTVLAASSDGNNVADEETEENLYFEKELRARMKHFEEVENALLSELGSGEEPESTSKKDGILEADPLPEITAKLSLDSKPSMENGKTANENVQLEKKSDSENQQGKKSGENEGIERKSFEIKKSDETGEESGNKIAENENNAKSTIINVGSQIKTPPAQEFPDGEEEDPVVEEGTTTSKLTETTATTTTEVPTTITTPDKTTTLQATTSTSTTASEKTTTLQATTSTSTTTLETTVLVNNDVNERKQPTSEMKDLTDEHAALKPVEKIVDGIGPLILPLLGYGHDAPRKYYPYLQHGVENNFVRPEGKSRNGLADFKAIVSGNLALLLVKGRAFSDPKSLPEDIVGMGAAIASELARSYVTDHLVNVAQARHITSPVLASLPNAGVAAASLARPVIASAGRTFNTGGLSSAVGTSYPGIPVFRNRYEQYIPPQTYRQNSISDSTTTYHWPSMMASDQRVIRVPQRSLANSPSRVGNGYIPSSRSNAAVLNLRRPETVTSIGKVDYTRTQEPVGAERKYQHEYMKNQQTAKSMGSIPFHKRYVPNPSQFRQKVMLPFQAPTPSFSSPAYSPMMPVHDSANALYNGNYNLNNGFPQLQSPTVLRSDKPIPLIDPPQDGLLSPRMAEKIAASVAAALPGYTDIYEASGRTESRTPEKNDETVQEFGKKSVFLGDSGIMAGTPNSGPTDGFPESLFSLKGNSISISGNNADPKLRL</sequence>
<reference evidence="4 5" key="2">
    <citation type="submission" date="2018-10" db="EMBL/GenBank/DDBJ databases">
        <authorList>
            <consortium name="Pathogen Informatics"/>
        </authorList>
    </citation>
    <scope>NUCLEOTIDE SEQUENCE [LARGE SCALE GENOMIC DNA]</scope>
</reference>
<dbReference type="EMBL" id="UXUI01007821">
    <property type="protein sequence ID" value="VDD89562.1"/>
    <property type="molecule type" value="Genomic_DNA"/>
</dbReference>
<accession>A0A0N4V3H5</accession>
<dbReference type="STRING" id="51028.A0A0N4V3H5"/>
<feature type="compositionally biased region" description="Polar residues" evidence="2">
    <location>
        <begin position="198"/>
        <end position="224"/>
    </location>
</feature>